<comment type="similarity">
    <text evidence="1">Belongs to the stealth family.</text>
</comment>
<dbReference type="PANTHER" id="PTHR24045:SF0">
    <property type="entry name" value="N-ACETYLGLUCOSAMINE-1-PHOSPHOTRANSFERASE SUBUNITS ALPHA_BETA"/>
    <property type="match status" value="1"/>
</dbReference>
<feature type="domain" description="Stealth protein CR1 conserved region 1" evidence="5">
    <location>
        <begin position="191"/>
        <end position="214"/>
    </location>
</feature>
<comment type="caution">
    <text evidence="7">The sequence shown here is derived from an EMBL/GenBank/DDBJ whole genome shotgun (WGS) entry which is preliminary data.</text>
</comment>
<dbReference type="InterPro" id="IPR031358">
    <property type="entry name" value="Stealth_CR1"/>
</dbReference>
<evidence type="ECO:0000256" key="3">
    <source>
        <dbReference type="ARBA" id="ARBA00023169"/>
    </source>
</evidence>
<gene>
    <name evidence="7" type="ORF">AX760_25505</name>
</gene>
<evidence type="ECO:0000256" key="2">
    <source>
        <dbReference type="ARBA" id="ARBA00022679"/>
    </source>
</evidence>
<protein>
    <recommendedName>
        <fullName evidence="9">Capsular polysaccharide phosphotransferase SacB</fullName>
    </recommendedName>
</protein>
<dbReference type="GO" id="GO:0000271">
    <property type="term" value="P:polysaccharide biosynthetic process"/>
    <property type="evidence" value="ECO:0007669"/>
    <property type="project" value="UniProtKB-KW"/>
</dbReference>
<dbReference type="Pfam" id="PF11380">
    <property type="entry name" value="Stealth_CR2"/>
    <property type="match status" value="1"/>
</dbReference>
<feature type="domain" description="Stealth protein CR2 conserved region 2" evidence="4">
    <location>
        <begin position="222"/>
        <end position="324"/>
    </location>
</feature>
<dbReference type="InterPro" id="IPR021520">
    <property type="entry name" value="Stealth_CR2"/>
</dbReference>
<keyword evidence="3" id="KW-0270">Exopolysaccharide synthesis</keyword>
<dbReference type="EMBL" id="LSRP01000034">
    <property type="protein sequence ID" value="OJG00377.1"/>
    <property type="molecule type" value="Genomic_DNA"/>
</dbReference>
<dbReference type="InterPro" id="IPR047141">
    <property type="entry name" value="Stealth"/>
</dbReference>
<dbReference type="PANTHER" id="PTHR24045">
    <property type="match status" value="1"/>
</dbReference>
<proteinExistence type="inferred from homology"/>
<name>A0A657LYB1_9HYPH</name>
<dbReference type="GO" id="GO:0016772">
    <property type="term" value="F:transferase activity, transferring phosphorus-containing groups"/>
    <property type="evidence" value="ECO:0007669"/>
    <property type="project" value="InterPro"/>
</dbReference>
<keyword evidence="8" id="KW-1185">Reference proteome</keyword>
<dbReference type="InterPro" id="IPR031357">
    <property type="entry name" value="Stealth_CR3"/>
</dbReference>
<evidence type="ECO:0000313" key="8">
    <source>
        <dbReference type="Proteomes" id="UP000182661"/>
    </source>
</evidence>
<dbReference type="OrthoDB" id="9776077at2"/>
<dbReference type="Pfam" id="PF17101">
    <property type="entry name" value="Stealth_CR1"/>
    <property type="match status" value="1"/>
</dbReference>
<evidence type="ECO:0000259" key="6">
    <source>
        <dbReference type="Pfam" id="PF17102"/>
    </source>
</evidence>
<evidence type="ECO:0000313" key="7">
    <source>
        <dbReference type="EMBL" id="OJG00377.1"/>
    </source>
</evidence>
<evidence type="ECO:0000259" key="5">
    <source>
        <dbReference type="Pfam" id="PF17101"/>
    </source>
</evidence>
<sequence>MLSPRSFIDKLAIEIRDYLNNRYPVRHMLLARKQANSWDATFEKIFAGKSIAGVGDVLESINLSLTRPISGLKSDVDLGATSFPFIFEAMVRLADASAQTMYIYGSDGLWKNLNNARFKAWVQKPTSSGAVELAIVDASRALVSRHSIHLWTQHQSFIQSRSQTAPLKKVRAEKSIKSSARARNQNTISEIDVVYTWVNSNDANWREMVSKYKDLSQIDPDRFDQTDELKFSIRSIEMYAPWVRKVFVFSNCNPPEWFQESERVKWVMHDKVIPEQYLPTFNSHAIETFLHQISGLSENFIYFNDDFFLSGFVRPTDFFTAQGQTICRLEPYGTLPYLAELRTEGVAEEWQCAAVNGAELMLMKENYYPTQIHRHAPYAFSRSLYGELEVAYAAEMDATRSARFRSHEDFSFSSFLYHHYAINRRFSIPVSEDSLIVRHTNFKPFLDRKSYVKVRFFCLNDGGGSASHQQYKKFKSDFLNAHYPFKSKAER</sequence>
<evidence type="ECO:0008006" key="9">
    <source>
        <dbReference type="Google" id="ProtNLM"/>
    </source>
</evidence>
<dbReference type="Proteomes" id="UP000182661">
    <property type="component" value="Unassembled WGS sequence"/>
</dbReference>
<accession>A0A657LYB1</accession>
<evidence type="ECO:0000256" key="1">
    <source>
        <dbReference type="ARBA" id="ARBA00007583"/>
    </source>
</evidence>
<evidence type="ECO:0000259" key="4">
    <source>
        <dbReference type="Pfam" id="PF11380"/>
    </source>
</evidence>
<keyword evidence="2" id="KW-0808">Transferase</keyword>
<organism evidence="7 8">
    <name type="scientific">Pararhizobium antarcticum</name>
    <dbReference type="NCBI Taxonomy" id="1798805"/>
    <lineage>
        <taxon>Bacteria</taxon>
        <taxon>Pseudomonadati</taxon>
        <taxon>Pseudomonadota</taxon>
        <taxon>Alphaproteobacteria</taxon>
        <taxon>Hyphomicrobiales</taxon>
        <taxon>Rhizobiaceae</taxon>
        <taxon>Rhizobium/Agrobacterium group</taxon>
        <taxon>Pararhizobium</taxon>
    </lineage>
</organism>
<dbReference type="Pfam" id="PF17102">
    <property type="entry name" value="Stealth_CR3"/>
    <property type="match status" value="1"/>
</dbReference>
<reference evidence="7 8" key="1">
    <citation type="submission" date="2016-02" db="EMBL/GenBank/DDBJ databases">
        <title>Genome sequencing of a beta-galactosidase producing bacteria Rhizobium sp. 59.</title>
        <authorList>
            <person name="Wang D."/>
            <person name="Kot W."/>
            <person name="Qin Y."/>
            <person name="Hansen L."/>
            <person name="Naqvi K."/>
            <person name="Rensing C."/>
        </authorList>
    </citation>
    <scope>NUCLEOTIDE SEQUENCE [LARGE SCALE GENOMIC DNA]</scope>
    <source>
        <strain evidence="7 8">59</strain>
    </source>
</reference>
<dbReference type="RefSeq" id="WP_071831534.1">
    <property type="nucleotide sequence ID" value="NZ_LSRP01000034.1"/>
</dbReference>
<dbReference type="AlphaFoldDB" id="A0A657LYB1"/>
<feature type="domain" description="Stealth protein CR3 conserved region 3" evidence="6">
    <location>
        <begin position="375"/>
        <end position="421"/>
    </location>
</feature>